<evidence type="ECO:0000256" key="4">
    <source>
        <dbReference type="ARBA" id="ARBA00022679"/>
    </source>
</evidence>
<comment type="caution">
    <text evidence="7">The sequence shown here is derived from an EMBL/GenBank/DDBJ whole genome shotgun (WGS) entry which is preliminary data.</text>
</comment>
<keyword evidence="6 7" id="KW-0012">Acyltransferase</keyword>
<dbReference type="PANTHER" id="PTHR30606:SF9">
    <property type="entry name" value="LIPID A BIOSYNTHESIS LAUROYLTRANSFERASE"/>
    <property type="match status" value="1"/>
</dbReference>
<keyword evidence="3" id="KW-0997">Cell inner membrane</keyword>
<evidence type="ECO:0000256" key="3">
    <source>
        <dbReference type="ARBA" id="ARBA00022519"/>
    </source>
</evidence>
<organism evidence="7 8">
    <name type="scientific">Acidocella aromatica</name>
    <dbReference type="NCBI Taxonomy" id="1303579"/>
    <lineage>
        <taxon>Bacteria</taxon>
        <taxon>Pseudomonadati</taxon>
        <taxon>Pseudomonadota</taxon>
        <taxon>Alphaproteobacteria</taxon>
        <taxon>Acetobacterales</taxon>
        <taxon>Acidocellaceae</taxon>
        <taxon>Acidocella</taxon>
    </lineage>
</organism>
<evidence type="ECO:0000256" key="1">
    <source>
        <dbReference type="ARBA" id="ARBA00004533"/>
    </source>
</evidence>
<dbReference type="InterPro" id="IPR004960">
    <property type="entry name" value="LipA_acyltrans"/>
</dbReference>
<sequence length="305" mass="33377">MSNDKIKFGHRVEAAIVLALIKALQPFKPETASRIGGAVAGAIGPLIPTSKIADKNLRLAMPELSAPERKKIVRECWQNLGQTAAELVRIGDIKETKSGPGYEFIGWEKNVVPALKNGTEGPSIFITGHIANWEVTPPGAFAHGVDVGFMYRAASNPLVNDMILRLREANFGRKVTMFPKGAAGARAAYAHMLKGGHLGLLVDQKLDNGISVPFFGHEAMTMDALASFALKFRCPVFPVHVVRVAPARLHIICEPPMALPNTGDKTADALALTTAVNQTLERWIREKPGAWLWLHRRWPKALYRD</sequence>
<dbReference type="CDD" id="cd07984">
    <property type="entry name" value="LPLAT_LABLAT-like"/>
    <property type="match status" value="1"/>
</dbReference>
<dbReference type="PANTHER" id="PTHR30606">
    <property type="entry name" value="LIPID A BIOSYNTHESIS LAUROYL ACYLTRANSFERASE"/>
    <property type="match status" value="1"/>
</dbReference>
<keyword evidence="4 7" id="KW-0808">Transferase</keyword>
<gene>
    <name evidence="7" type="ORF">HNP71_000780</name>
</gene>
<keyword evidence="2" id="KW-1003">Cell membrane</keyword>
<dbReference type="RefSeq" id="WP_221246606.1">
    <property type="nucleotide sequence ID" value="NZ_JACHFJ010000002.1"/>
</dbReference>
<evidence type="ECO:0000256" key="2">
    <source>
        <dbReference type="ARBA" id="ARBA00022475"/>
    </source>
</evidence>
<protein>
    <submittedName>
        <fullName evidence="7">KDO2-lipid IV(A) lauroyltransferase</fullName>
        <ecNumber evidence="7">2.3.1.241</ecNumber>
    </submittedName>
</protein>
<reference evidence="7 8" key="1">
    <citation type="submission" date="2020-08" db="EMBL/GenBank/DDBJ databases">
        <title>Genomic Encyclopedia of Type Strains, Phase IV (KMG-IV): sequencing the most valuable type-strain genomes for metagenomic binning, comparative biology and taxonomic classification.</title>
        <authorList>
            <person name="Goeker M."/>
        </authorList>
    </citation>
    <scope>NUCLEOTIDE SEQUENCE [LARGE SCALE GENOMIC DNA]</scope>
    <source>
        <strain evidence="7 8">DSM 27026</strain>
    </source>
</reference>
<dbReference type="EC" id="2.3.1.241" evidence="7"/>
<dbReference type="GO" id="GO:0009247">
    <property type="term" value="P:glycolipid biosynthetic process"/>
    <property type="evidence" value="ECO:0007669"/>
    <property type="project" value="UniProtKB-ARBA"/>
</dbReference>
<evidence type="ECO:0000313" key="7">
    <source>
        <dbReference type="EMBL" id="MBB5372542.1"/>
    </source>
</evidence>
<dbReference type="Pfam" id="PF03279">
    <property type="entry name" value="Lip_A_acyltrans"/>
    <property type="match status" value="1"/>
</dbReference>
<evidence type="ECO:0000313" key="8">
    <source>
        <dbReference type="Proteomes" id="UP000553706"/>
    </source>
</evidence>
<dbReference type="EMBL" id="JACHFJ010000002">
    <property type="protein sequence ID" value="MBB5372542.1"/>
    <property type="molecule type" value="Genomic_DNA"/>
</dbReference>
<keyword evidence="5" id="KW-0472">Membrane</keyword>
<comment type="subcellular location">
    <subcellularLocation>
        <location evidence="1">Cell inner membrane</location>
    </subcellularLocation>
</comment>
<name>A0A840VQG6_9PROT</name>
<dbReference type="AlphaFoldDB" id="A0A840VQG6"/>
<dbReference type="Proteomes" id="UP000553706">
    <property type="component" value="Unassembled WGS sequence"/>
</dbReference>
<accession>A0A840VQG6</accession>
<evidence type="ECO:0000256" key="6">
    <source>
        <dbReference type="ARBA" id="ARBA00023315"/>
    </source>
</evidence>
<dbReference type="GO" id="GO:0008913">
    <property type="term" value="F:Kdo2-lipid IVA acyltransferase activity"/>
    <property type="evidence" value="ECO:0007669"/>
    <property type="project" value="UniProtKB-EC"/>
</dbReference>
<evidence type="ECO:0000256" key="5">
    <source>
        <dbReference type="ARBA" id="ARBA00023136"/>
    </source>
</evidence>
<proteinExistence type="predicted"/>
<dbReference type="GO" id="GO:0005886">
    <property type="term" value="C:plasma membrane"/>
    <property type="evidence" value="ECO:0007669"/>
    <property type="project" value="UniProtKB-SubCell"/>
</dbReference>
<keyword evidence="8" id="KW-1185">Reference proteome</keyword>